<reference evidence="5" key="1">
    <citation type="submission" date="2017-08" db="EMBL/GenBank/DDBJ databases">
        <title>USMARCv1.0.</title>
        <authorList>
            <person name="Hannum G.I."/>
            <person name="Koren S."/>
            <person name="Schroeder S.G."/>
            <person name="Chin S.C."/>
            <person name="Nonneman D.J."/>
            <person name="Becker S.A."/>
            <person name="Rosen B.D."/>
            <person name="Bickhart D.M."/>
            <person name="Putnam N.H."/>
            <person name="Green R.E."/>
            <person name="Tuggle C.K."/>
            <person name="Liu H."/>
            <person name="Rohrer G.A."/>
            <person name="Warr A."/>
            <person name="Hall R."/>
            <person name="Kim K."/>
            <person name="Hume D.A."/>
            <person name="Talbot R."/>
            <person name="Chow W."/>
            <person name="Howe K."/>
            <person name="Schwartz A.S."/>
            <person name="Watson M."/>
            <person name="Archibald A.L."/>
            <person name="Phillippy A.M."/>
            <person name="Smith T.P.L."/>
        </authorList>
    </citation>
    <scope>NUCLEOTIDE SEQUENCE [LARGE SCALE GENOMIC DNA]</scope>
</reference>
<evidence type="ECO:0000313" key="6">
    <source>
        <dbReference type="Proteomes" id="UP000694571"/>
    </source>
</evidence>
<dbReference type="PRINTS" id="PR00001">
    <property type="entry name" value="GLABLOOD"/>
</dbReference>
<dbReference type="AlphaFoldDB" id="A0A8D1JRU4"/>
<proteinExistence type="predicted"/>
<keyword evidence="1" id="KW-1015">Disulfide bond</keyword>
<sequence>MLCLLLYLFLVFLTGEKANSVLKHYPRANGFFEEIRQGNIERECKEEVCTFEEAREAFENDEKTVSMLAIFLKGSDSPPLLNVFEARILKWCALLSVKNVSLVGF</sequence>
<dbReference type="GO" id="GO:0005576">
    <property type="term" value="C:extracellular region"/>
    <property type="evidence" value="ECO:0007669"/>
    <property type="project" value="InterPro"/>
</dbReference>
<dbReference type="Gene3D" id="4.10.740.10">
    <property type="entry name" value="Coagulation Factor IX"/>
    <property type="match status" value="1"/>
</dbReference>
<evidence type="ECO:0000259" key="3">
    <source>
        <dbReference type="PROSITE" id="PS50998"/>
    </source>
</evidence>
<evidence type="ECO:0000313" key="4">
    <source>
        <dbReference type="Ensembl" id="ENSSSCP00050005424.1"/>
    </source>
</evidence>
<dbReference type="InterPro" id="IPR035972">
    <property type="entry name" value="GLA-like_dom_SF"/>
</dbReference>
<accession>A0A8D1JRU4</accession>
<dbReference type="Pfam" id="PF00594">
    <property type="entry name" value="Gla"/>
    <property type="match status" value="1"/>
</dbReference>
<dbReference type="FunFam" id="4.10.740.10:FF:000001">
    <property type="entry name" value="vitamin K-dependent protein S"/>
    <property type="match status" value="1"/>
</dbReference>
<evidence type="ECO:0000313" key="5">
    <source>
        <dbReference type="Proteomes" id="UP000314985"/>
    </source>
</evidence>
<dbReference type="InterPro" id="IPR050442">
    <property type="entry name" value="Peptidase_S1_coag_factors"/>
</dbReference>
<dbReference type="Ensembl" id="ENSSSCT00050013104.1">
    <property type="protein sequence ID" value="ENSSSCP00050005424.1"/>
    <property type="gene ID" value="ENSSSCG00050009739.1"/>
</dbReference>
<dbReference type="Ensembl" id="ENSSSCT00070048431.1">
    <property type="protein sequence ID" value="ENSSSCP00070040902.1"/>
    <property type="gene ID" value="ENSSSCG00070024240.1"/>
</dbReference>
<dbReference type="GO" id="GO:0005509">
    <property type="term" value="F:calcium ion binding"/>
    <property type="evidence" value="ECO:0007669"/>
    <property type="project" value="InterPro"/>
</dbReference>
<evidence type="ECO:0000256" key="1">
    <source>
        <dbReference type="ARBA" id="ARBA00023157"/>
    </source>
</evidence>
<dbReference type="PANTHER" id="PTHR24278:SF37">
    <property type="entry name" value="TRANSMEMBRANE GAMMA-CARBOXYGLUTAMIC ACID PROTEIN 1"/>
    <property type="match status" value="1"/>
</dbReference>
<dbReference type="Proteomes" id="UP000314985">
    <property type="component" value="Unassembled WGS sequence"/>
</dbReference>
<evidence type="ECO:0000256" key="2">
    <source>
        <dbReference type="SAM" id="SignalP"/>
    </source>
</evidence>
<feature type="chain" id="PRO_5044687321" description="Gla domain-containing protein" evidence="2">
    <location>
        <begin position="19"/>
        <end position="105"/>
    </location>
</feature>
<dbReference type="SUPFAM" id="SSF57630">
    <property type="entry name" value="GLA-domain"/>
    <property type="match status" value="1"/>
</dbReference>
<name>A0A8D1JRU4_PIG</name>
<protein>
    <recommendedName>
        <fullName evidence="3">Gla domain-containing protein</fullName>
    </recommendedName>
</protein>
<dbReference type="InterPro" id="IPR000294">
    <property type="entry name" value="GLA_domain"/>
</dbReference>
<feature type="signal peptide" evidence="2">
    <location>
        <begin position="1"/>
        <end position="18"/>
    </location>
</feature>
<dbReference type="PANTHER" id="PTHR24278">
    <property type="entry name" value="COAGULATION FACTOR"/>
    <property type="match status" value="1"/>
</dbReference>
<organism evidence="4 6">
    <name type="scientific">Sus scrofa</name>
    <name type="common">Pig</name>
    <dbReference type="NCBI Taxonomy" id="9823"/>
    <lineage>
        <taxon>Eukaryota</taxon>
        <taxon>Metazoa</taxon>
        <taxon>Chordata</taxon>
        <taxon>Craniata</taxon>
        <taxon>Vertebrata</taxon>
        <taxon>Euteleostomi</taxon>
        <taxon>Mammalia</taxon>
        <taxon>Eutheria</taxon>
        <taxon>Laurasiatheria</taxon>
        <taxon>Artiodactyla</taxon>
        <taxon>Suina</taxon>
        <taxon>Suidae</taxon>
        <taxon>Sus</taxon>
    </lineage>
</organism>
<dbReference type="SMART" id="SM00069">
    <property type="entry name" value="GLA"/>
    <property type="match status" value="1"/>
</dbReference>
<keyword evidence="2" id="KW-0732">Signal</keyword>
<feature type="domain" description="Gla" evidence="3">
    <location>
        <begin position="27"/>
        <end position="73"/>
    </location>
</feature>
<dbReference type="InterPro" id="IPR017857">
    <property type="entry name" value="Coagulation_fac-like_Gla_dom"/>
</dbReference>
<dbReference type="PROSITE" id="PS50998">
    <property type="entry name" value="GLA_2"/>
    <property type="match status" value="1"/>
</dbReference>
<reference evidence="4" key="2">
    <citation type="submission" date="2025-05" db="UniProtKB">
        <authorList>
            <consortium name="Ensembl"/>
        </authorList>
    </citation>
    <scope>IDENTIFICATION</scope>
</reference>
<dbReference type="Proteomes" id="UP000694571">
    <property type="component" value="Unplaced"/>
</dbReference>